<dbReference type="AlphaFoldDB" id="A0A167XD07"/>
<dbReference type="EMBL" id="AZHB01000009">
    <property type="protein sequence ID" value="OAA64825.1"/>
    <property type="molecule type" value="Genomic_DNA"/>
</dbReference>
<keyword evidence="2" id="KW-1185">Reference proteome</keyword>
<evidence type="ECO:0000313" key="2">
    <source>
        <dbReference type="Proteomes" id="UP000076744"/>
    </source>
</evidence>
<protein>
    <submittedName>
        <fullName evidence="1">Uncharacterized protein</fullName>
    </submittedName>
</protein>
<sequence length="116" mass="12745">MCELTKILHLCGHETGETRLELCGLKPGISCQKPRERHQTVYSYCTGASHGRKLSQCRRLAFCSLGWVCHECGLLSPPVPKPDSVPLAVWRAKLLFSIACEICGAKESPLSRLPGP</sequence>
<dbReference type="Proteomes" id="UP000076744">
    <property type="component" value="Unassembled WGS sequence"/>
</dbReference>
<organism evidence="1 2">
    <name type="scientific">Cordyceps fumosorosea (strain ARSEF 2679)</name>
    <name type="common">Isaria fumosorosea</name>
    <dbReference type="NCBI Taxonomy" id="1081104"/>
    <lineage>
        <taxon>Eukaryota</taxon>
        <taxon>Fungi</taxon>
        <taxon>Dikarya</taxon>
        <taxon>Ascomycota</taxon>
        <taxon>Pezizomycotina</taxon>
        <taxon>Sordariomycetes</taxon>
        <taxon>Hypocreomycetidae</taxon>
        <taxon>Hypocreales</taxon>
        <taxon>Cordycipitaceae</taxon>
        <taxon>Cordyceps</taxon>
    </lineage>
</organism>
<evidence type="ECO:0000313" key="1">
    <source>
        <dbReference type="EMBL" id="OAA64825.1"/>
    </source>
</evidence>
<accession>A0A167XD07</accession>
<gene>
    <name evidence="1" type="ORF">ISF_04235</name>
</gene>
<dbReference type="RefSeq" id="XP_018704797.1">
    <property type="nucleotide sequence ID" value="XM_018847841.1"/>
</dbReference>
<proteinExistence type="predicted"/>
<reference evidence="1 2" key="1">
    <citation type="journal article" date="2016" name="Genome Biol. Evol.">
        <title>Divergent and convergent evolution of fungal pathogenicity.</title>
        <authorList>
            <person name="Shang Y."/>
            <person name="Xiao G."/>
            <person name="Zheng P."/>
            <person name="Cen K."/>
            <person name="Zhan S."/>
            <person name="Wang C."/>
        </authorList>
    </citation>
    <scope>NUCLEOTIDE SEQUENCE [LARGE SCALE GENOMIC DNA]</scope>
    <source>
        <strain evidence="1 2">ARSEF 2679</strain>
    </source>
</reference>
<name>A0A167XD07_CORFA</name>
<comment type="caution">
    <text evidence="1">The sequence shown here is derived from an EMBL/GenBank/DDBJ whole genome shotgun (WGS) entry which is preliminary data.</text>
</comment>
<dbReference type="GeneID" id="30020527"/>